<evidence type="ECO:0000256" key="6">
    <source>
        <dbReference type="ARBA" id="ARBA00023136"/>
    </source>
</evidence>
<evidence type="ECO:0000256" key="1">
    <source>
        <dbReference type="ARBA" id="ARBA00004651"/>
    </source>
</evidence>
<evidence type="ECO:0000256" key="3">
    <source>
        <dbReference type="ARBA" id="ARBA00022475"/>
    </source>
</evidence>
<protein>
    <recommendedName>
        <fullName evidence="10">GlsB/YeaQ/YmgE family stress response membrane protein</fullName>
    </recommendedName>
</protein>
<evidence type="ECO:0000256" key="4">
    <source>
        <dbReference type="ARBA" id="ARBA00022692"/>
    </source>
</evidence>
<dbReference type="PANTHER" id="PTHR33884:SF3">
    <property type="entry name" value="UPF0410 PROTEIN YMGE"/>
    <property type="match status" value="1"/>
</dbReference>
<dbReference type="EMBL" id="JAVREI010000001">
    <property type="protein sequence ID" value="MDT0274353.1"/>
    <property type="molecule type" value="Genomic_DNA"/>
</dbReference>
<keyword evidence="4 7" id="KW-0812">Transmembrane</keyword>
<sequence>MIGFLVAGLIIGALARLIVPGKQNLGILATLALGLVGSLIGGLIAQFFGTGSIWELNVIGFVLAVIAAVLLIGVAEGIAGKSKRGAVR</sequence>
<organism evidence="8 9">
    <name type="scientific">Blastococcus goldschmidtiae</name>
    <dbReference type="NCBI Taxonomy" id="3075546"/>
    <lineage>
        <taxon>Bacteria</taxon>
        <taxon>Bacillati</taxon>
        <taxon>Actinomycetota</taxon>
        <taxon>Actinomycetes</taxon>
        <taxon>Geodermatophilales</taxon>
        <taxon>Geodermatophilaceae</taxon>
        <taxon>Blastococcus</taxon>
    </lineage>
</organism>
<evidence type="ECO:0000313" key="9">
    <source>
        <dbReference type="Proteomes" id="UP001183222"/>
    </source>
</evidence>
<dbReference type="PANTHER" id="PTHR33884">
    <property type="entry name" value="UPF0410 PROTEIN YMGE"/>
    <property type="match status" value="1"/>
</dbReference>
<keyword evidence="3" id="KW-1003">Cell membrane</keyword>
<evidence type="ECO:0000256" key="5">
    <source>
        <dbReference type="ARBA" id="ARBA00022989"/>
    </source>
</evidence>
<evidence type="ECO:0000256" key="2">
    <source>
        <dbReference type="ARBA" id="ARBA00011006"/>
    </source>
</evidence>
<keyword evidence="6 7" id="KW-0472">Membrane</keyword>
<name>A0ABU2K236_9ACTN</name>
<evidence type="ECO:0000256" key="7">
    <source>
        <dbReference type="SAM" id="Phobius"/>
    </source>
</evidence>
<keyword evidence="5 7" id="KW-1133">Transmembrane helix</keyword>
<comment type="subcellular location">
    <subcellularLocation>
        <location evidence="1">Cell membrane</location>
        <topology evidence="1">Multi-pass membrane protein</topology>
    </subcellularLocation>
</comment>
<evidence type="ECO:0000313" key="8">
    <source>
        <dbReference type="EMBL" id="MDT0274353.1"/>
    </source>
</evidence>
<dbReference type="RefSeq" id="WP_311343206.1">
    <property type="nucleotide sequence ID" value="NZ_JAVREI010000001.1"/>
</dbReference>
<reference evidence="9" key="1">
    <citation type="submission" date="2023-07" db="EMBL/GenBank/DDBJ databases">
        <title>30 novel species of actinomycetes from the DSMZ collection.</title>
        <authorList>
            <person name="Nouioui I."/>
        </authorList>
    </citation>
    <scope>NUCLEOTIDE SEQUENCE [LARGE SCALE GENOMIC DNA]</scope>
    <source>
        <strain evidence="9">DSM 46792</strain>
    </source>
</reference>
<comment type="similarity">
    <text evidence="2">Belongs to the UPF0410 family.</text>
</comment>
<feature type="transmembrane region" description="Helical" evidence="7">
    <location>
        <begin position="56"/>
        <end position="75"/>
    </location>
</feature>
<dbReference type="Proteomes" id="UP001183222">
    <property type="component" value="Unassembled WGS sequence"/>
</dbReference>
<accession>A0ABU2K236</accession>
<feature type="transmembrane region" description="Helical" evidence="7">
    <location>
        <begin position="25"/>
        <end position="44"/>
    </location>
</feature>
<gene>
    <name evidence="8" type="ORF">RM425_00405</name>
</gene>
<keyword evidence="9" id="KW-1185">Reference proteome</keyword>
<evidence type="ECO:0008006" key="10">
    <source>
        <dbReference type="Google" id="ProtNLM"/>
    </source>
</evidence>
<proteinExistence type="inferred from homology"/>
<dbReference type="InterPro" id="IPR007341">
    <property type="entry name" value="Transgly_assoc"/>
</dbReference>
<comment type="caution">
    <text evidence="8">The sequence shown here is derived from an EMBL/GenBank/DDBJ whole genome shotgun (WGS) entry which is preliminary data.</text>
</comment>